<gene>
    <name evidence="2" type="ORF">EJ995_05815</name>
</gene>
<proteinExistence type="predicted"/>
<evidence type="ECO:0008006" key="4">
    <source>
        <dbReference type="Google" id="ProtNLM"/>
    </source>
</evidence>
<keyword evidence="1" id="KW-0472">Membrane</keyword>
<accession>A0A3S9MXA0</accession>
<keyword evidence="1" id="KW-1133">Transmembrane helix</keyword>
<dbReference type="Proteomes" id="UP000279600">
    <property type="component" value="Chromosome"/>
</dbReference>
<feature type="transmembrane region" description="Helical" evidence="1">
    <location>
        <begin position="12"/>
        <end position="36"/>
    </location>
</feature>
<organism evidence="2 3">
    <name type="scientific">Nonlabens ponticola</name>
    <dbReference type="NCBI Taxonomy" id="2496866"/>
    <lineage>
        <taxon>Bacteria</taxon>
        <taxon>Pseudomonadati</taxon>
        <taxon>Bacteroidota</taxon>
        <taxon>Flavobacteriia</taxon>
        <taxon>Flavobacteriales</taxon>
        <taxon>Flavobacteriaceae</taxon>
        <taxon>Nonlabens</taxon>
    </lineage>
</organism>
<dbReference type="AlphaFoldDB" id="A0A3S9MXA0"/>
<reference evidence="2 3" key="1">
    <citation type="submission" date="2018-12" db="EMBL/GenBank/DDBJ databases">
        <title>Complete genome of Nonlabens sp. MJ115.</title>
        <authorList>
            <person name="Choi H.S."/>
            <person name="Jung J."/>
        </authorList>
    </citation>
    <scope>NUCLEOTIDE SEQUENCE [LARGE SCALE GENOMIC DNA]</scope>
    <source>
        <strain evidence="2 3">MJ115</strain>
    </source>
</reference>
<dbReference type="EMBL" id="CP034549">
    <property type="protein sequence ID" value="AZQ43767.1"/>
    <property type="molecule type" value="Genomic_DNA"/>
</dbReference>
<sequence length="122" mass="13581">MQKLNTTAIYILSVAGFICCCVGLGIIPSAIALFIAQKGSSKYKENPEQYENGKAMKNARIVAIVALVLSAVVLVGYIIFFSQFDNKCEIYEWYIDFAKNNPDVTDEQLAPFYDAMEQEGCM</sequence>
<protein>
    <recommendedName>
        <fullName evidence="4">DUF4190 domain-containing protein</fullName>
    </recommendedName>
</protein>
<name>A0A3S9MXA0_9FLAO</name>
<dbReference type="OrthoDB" id="1099888at2"/>
<dbReference type="RefSeq" id="WP_126446537.1">
    <property type="nucleotide sequence ID" value="NZ_CP034549.1"/>
</dbReference>
<keyword evidence="3" id="KW-1185">Reference proteome</keyword>
<evidence type="ECO:0000256" key="1">
    <source>
        <dbReference type="SAM" id="Phobius"/>
    </source>
</evidence>
<keyword evidence="1" id="KW-0812">Transmembrane</keyword>
<evidence type="ECO:0000313" key="2">
    <source>
        <dbReference type="EMBL" id="AZQ43767.1"/>
    </source>
</evidence>
<feature type="transmembrane region" description="Helical" evidence="1">
    <location>
        <begin position="61"/>
        <end position="80"/>
    </location>
</feature>
<dbReference type="NCBIfam" id="NF040945">
    <property type="entry name" value="CCC_membrane"/>
    <property type="match status" value="1"/>
</dbReference>
<evidence type="ECO:0000313" key="3">
    <source>
        <dbReference type="Proteomes" id="UP000279600"/>
    </source>
</evidence>
<dbReference type="KEGG" id="noj:EJ995_05815"/>